<name>A0ABN1XY72_9ACTN</name>
<proteinExistence type="predicted"/>
<evidence type="ECO:0000313" key="1">
    <source>
        <dbReference type="EMBL" id="GAA1392915.1"/>
    </source>
</evidence>
<dbReference type="EMBL" id="BAAAKJ010000131">
    <property type="protein sequence ID" value="GAA1392915.1"/>
    <property type="molecule type" value="Genomic_DNA"/>
</dbReference>
<gene>
    <name evidence="1" type="ORF">GCM10009639_25250</name>
</gene>
<keyword evidence="2" id="KW-1185">Reference proteome</keyword>
<comment type="caution">
    <text evidence="1">The sequence shown here is derived from an EMBL/GenBank/DDBJ whole genome shotgun (WGS) entry which is preliminary data.</text>
</comment>
<organism evidence="1 2">
    <name type="scientific">Kitasatospora putterlickiae</name>
    <dbReference type="NCBI Taxonomy" id="221725"/>
    <lineage>
        <taxon>Bacteria</taxon>
        <taxon>Bacillati</taxon>
        <taxon>Actinomycetota</taxon>
        <taxon>Actinomycetes</taxon>
        <taxon>Kitasatosporales</taxon>
        <taxon>Streptomycetaceae</taxon>
        <taxon>Kitasatospora</taxon>
    </lineage>
</organism>
<evidence type="ECO:0008006" key="3">
    <source>
        <dbReference type="Google" id="ProtNLM"/>
    </source>
</evidence>
<protein>
    <recommendedName>
        <fullName evidence="3">N-acetyltransferase</fullName>
    </recommendedName>
</protein>
<accession>A0ABN1XY72</accession>
<reference evidence="1 2" key="1">
    <citation type="journal article" date="2019" name="Int. J. Syst. Evol. Microbiol.">
        <title>The Global Catalogue of Microorganisms (GCM) 10K type strain sequencing project: providing services to taxonomists for standard genome sequencing and annotation.</title>
        <authorList>
            <consortium name="The Broad Institute Genomics Platform"/>
            <consortium name="The Broad Institute Genome Sequencing Center for Infectious Disease"/>
            <person name="Wu L."/>
            <person name="Ma J."/>
        </authorList>
    </citation>
    <scope>NUCLEOTIDE SEQUENCE [LARGE SCALE GENOMIC DNA]</scope>
    <source>
        <strain evidence="1 2">JCM 12393</strain>
    </source>
</reference>
<sequence>MYRGKSSGADGRALLRSGAMSWLPDDFVHPVLVPLPGGGHHLRPIREADTRLDYPAVMGSRERLWTIFGPAWGWPAATMTYEGDQADLLRHEKEIAAHQSFNYALFDAAETALLGCVYIDPPERAGADGEVSWWVVDELVGGRVEQALDALVPRWIAADWPFERPRFLGREISWSDWLALPEHPGTSTAAARTDLEG</sequence>
<dbReference type="Proteomes" id="UP001499863">
    <property type="component" value="Unassembled WGS sequence"/>
</dbReference>
<evidence type="ECO:0000313" key="2">
    <source>
        <dbReference type="Proteomes" id="UP001499863"/>
    </source>
</evidence>